<gene>
    <name evidence="2" type="ORF">TBIB3V08_LOCUS12024</name>
</gene>
<feature type="compositionally biased region" description="Polar residues" evidence="1">
    <location>
        <begin position="204"/>
        <end position="218"/>
    </location>
</feature>
<feature type="region of interest" description="Disordered" evidence="1">
    <location>
        <begin position="79"/>
        <end position="102"/>
    </location>
</feature>
<protein>
    <submittedName>
        <fullName evidence="2">Uncharacterized protein</fullName>
    </submittedName>
</protein>
<feature type="compositionally biased region" description="Polar residues" evidence="1">
    <location>
        <begin position="135"/>
        <end position="187"/>
    </location>
</feature>
<name>A0A7R9I8W6_9NEOP</name>
<feature type="compositionally biased region" description="Polar residues" evidence="1">
    <location>
        <begin position="226"/>
        <end position="246"/>
    </location>
</feature>
<organism evidence="2">
    <name type="scientific">Timema bartmani</name>
    <dbReference type="NCBI Taxonomy" id="61472"/>
    <lineage>
        <taxon>Eukaryota</taxon>
        <taxon>Metazoa</taxon>
        <taxon>Ecdysozoa</taxon>
        <taxon>Arthropoda</taxon>
        <taxon>Hexapoda</taxon>
        <taxon>Insecta</taxon>
        <taxon>Pterygota</taxon>
        <taxon>Neoptera</taxon>
        <taxon>Polyneoptera</taxon>
        <taxon>Phasmatodea</taxon>
        <taxon>Timematodea</taxon>
        <taxon>Timematoidea</taxon>
        <taxon>Timematidae</taxon>
        <taxon>Timema</taxon>
    </lineage>
</organism>
<reference evidence="2" key="1">
    <citation type="submission" date="2020-11" db="EMBL/GenBank/DDBJ databases">
        <authorList>
            <person name="Tran Van P."/>
        </authorList>
    </citation>
    <scope>NUCLEOTIDE SEQUENCE</scope>
</reference>
<feature type="region of interest" description="Disordered" evidence="1">
    <location>
        <begin position="131"/>
        <end position="246"/>
    </location>
</feature>
<evidence type="ECO:0000313" key="2">
    <source>
        <dbReference type="EMBL" id="CAD7449751.1"/>
    </source>
</evidence>
<accession>A0A7R9I8W6</accession>
<proteinExistence type="predicted"/>
<sequence>MSCIGPWPGLALARGLFPGQVKERFGNHINLCWDRGLSPGLPAQKSNTLLLDRQVTPGILSHGIHIKQYELCRARPLQQPLPTPAREDNEQQPVENPQTQEQQPAALIDNTDNTCQQPAALIDNTGQQPAALIDNTGTATNSTDRQHSSTASSTGGQHRSTVISTDRQHRSTVISTDRQHRSTVISTDRQHRSTAISIDRQHRSTASSTGGQHRSTIISIDRQHRSTTSSTGGQYRSTTSSTGGQYRSTTINTRIVASVEVKETVAYSCVRFRTSLPWQRAAIAAKITTAPMHFVGILFELHRLCLCSAAPGAVWQRAATPL</sequence>
<dbReference type="EMBL" id="OD572416">
    <property type="protein sequence ID" value="CAD7449751.1"/>
    <property type="molecule type" value="Genomic_DNA"/>
</dbReference>
<dbReference type="AlphaFoldDB" id="A0A7R9I8W6"/>
<feature type="compositionally biased region" description="Polar residues" evidence="1">
    <location>
        <begin position="91"/>
        <end position="102"/>
    </location>
</feature>
<evidence type="ECO:0000256" key="1">
    <source>
        <dbReference type="SAM" id="MobiDB-lite"/>
    </source>
</evidence>